<evidence type="ECO:0000256" key="1">
    <source>
        <dbReference type="SAM" id="MobiDB-lite"/>
    </source>
</evidence>
<reference evidence="3" key="1">
    <citation type="submission" date="2023-10" db="EMBL/GenBank/DDBJ databases">
        <authorList>
            <person name="Chen Y."/>
            <person name="Shah S."/>
            <person name="Dougan E. K."/>
            <person name="Thang M."/>
            <person name="Chan C."/>
        </authorList>
    </citation>
    <scope>NUCLEOTIDE SEQUENCE [LARGE SCALE GENOMIC DNA]</scope>
</reference>
<sequence>MGMGAAVLQYRRRRLRGKRPRSPGARTASAASPPGPFPGGRAAPRAVCPGAGDAAAARRRLRGKQPAGRTCAAAQVPGRRPQAAAAAEVPGRWLERSASGELVWVVCAPAQPRAGPGAPPPAARGAAPEAPPLPQDAPGDAASSSSTGAPGHQLAPLGFDALAEAVVEKVRAKVSEALALRREEVPSEHRDSLPDLALEIAWEFRRQLPNPYAQLRALLWNLRDPKNPDFVRGVASREVLPEQLPTLAPQEMASAGKRAERAALLERAAREVTLARGVSGAIDRNALESFRALKTR</sequence>
<organism evidence="3 4">
    <name type="scientific">Prorocentrum cordatum</name>
    <dbReference type="NCBI Taxonomy" id="2364126"/>
    <lineage>
        <taxon>Eukaryota</taxon>
        <taxon>Sar</taxon>
        <taxon>Alveolata</taxon>
        <taxon>Dinophyceae</taxon>
        <taxon>Prorocentrales</taxon>
        <taxon>Prorocentraceae</taxon>
        <taxon>Prorocentrum</taxon>
    </lineage>
</organism>
<keyword evidence="4" id="KW-1185">Reference proteome</keyword>
<dbReference type="InterPro" id="IPR003618">
    <property type="entry name" value="TFIIS_cen_dom"/>
</dbReference>
<dbReference type="PROSITE" id="PS51321">
    <property type="entry name" value="TFIIS_CENTRAL"/>
    <property type="match status" value="1"/>
</dbReference>
<evidence type="ECO:0000313" key="4">
    <source>
        <dbReference type="Proteomes" id="UP001189429"/>
    </source>
</evidence>
<feature type="region of interest" description="Disordered" evidence="1">
    <location>
        <begin position="1"/>
        <end position="84"/>
    </location>
</feature>
<gene>
    <name evidence="3" type="ORF">PCOR1329_LOCUS47594</name>
</gene>
<proteinExistence type="predicted"/>
<comment type="caution">
    <text evidence="3">The sequence shown here is derived from an EMBL/GenBank/DDBJ whole genome shotgun (WGS) entry which is preliminary data.</text>
</comment>
<protein>
    <recommendedName>
        <fullName evidence="2">TFIIS central domain-containing protein</fullName>
    </recommendedName>
</protein>
<dbReference type="InterPro" id="IPR036575">
    <property type="entry name" value="TFIIS_cen_dom_sf"/>
</dbReference>
<dbReference type="Proteomes" id="UP001189429">
    <property type="component" value="Unassembled WGS sequence"/>
</dbReference>
<dbReference type="Gene3D" id="1.10.472.30">
    <property type="entry name" value="Transcription elongation factor S-II, central domain"/>
    <property type="match status" value="1"/>
</dbReference>
<feature type="compositionally biased region" description="Basic residues" evidence="1">
    <location>
        <begin position="10"/>
        <end position="21"/>
    </location>
</feature>
<evidence type="ECO:0000313" key="3">
    <source>
        <dbReference type="EMBL" id="CAK0857489.1"/>
    </source>
</evidence>
<dbReference type="EMBL" id="CAUYUJ010015734">
    <property type="protein sequence ID" value="CAK0857489.1"/>
    <property type="molecule type" value="Genomic_DNA"/>
</dbReference>
<feature type="region of interest" description="Disordered" evidence="1">
    <location>
        <begin position="113"/>
        <end position="152"/>
    </location>
</feature>
<dbReference type="Pfam" id="PF07500">
    <property type="entry name" value="TFIIS_M"/>
    <property type="match status" value="1"/>
</dbReference>
<accession>A0ABN9UE16</accession>
<feature type="compositionally biased region" description="Low complexity" evidence="1">
    <location>
        <begin position="39"/>
        <end position="55"/>
    </location>
</feature>
<dbReference type="SUPFAM" id="SSF46942">
    <property type="entry name" value="Elongation factor TFIIS domain 2"/>
    <property type="match status" value="1"/>
</dbReference>
<name>A0ABN9UE16_9DINO</name>
<dbReference type="SMART" id="SM00510">
    <property type="entry name" value="TFS2M"/>
    <property type="match status" value="1"/>
</dbReference>
<evidence type="ECO:0000259" key="2">
    <source>
        <dbReference type="PROSITE" id="PS51321"/>
    </source>
</evidence>
<feature type="domain" description="TFIIS central" evidence="2">
    <location>
        <begin position="166"/>
        <end position="280"/>
    </location>
</feature>